<dbReference type="Gene3D" id="3.40.50.1820">
    <property type="entry name" value="alpha/beta hydrolase"/>
    <property type="match status" value="1"/>
</dbReference>
<dbReference type="RefSeq" id="WP_035418333.1">
    <property type="nucleotide sequence ID" value="NZ_JAFBCV010000003.1"/>
</dbReference>
<keyword evidence="2" id="KW-1185">Reference proteome</keyword>
<comment type="caution">
    <text evidence="1">The sequence shown here is derived from an EMBL/GenBank/DDBJ whole genome shotgun (WGS) entry which is preliminary data.</text>
</comment>
<dbReference type="Pfam" id="PF00756">
    <property type="entry name" value="Esterase"/>
    <property type="match status" value="1"/>
</dbReference>
<accession>A0ABS2SSE7</accession>
<dbReference type="InterPro" id="IPR029058">
    <property type="entry name" value="AB_hydrolase_fold"/>
</dbReference>
<gene>
    <name evidence="1" type="ORF">JOC54_001391</name>
</gene>
<dbReference type="InterPro" id="IPR000801">
    <property type="entry name" value="Esterase-like"/>
</dbReference>
<reference evidence="1" key="1">
    <citation type="submission" date="2021-01" db="EMBL/GenBank/DDBJ databases">
        <title>Genomic Encyclopedia of Type Strains, Phase IV (KMG-IV): sequencing the most valuable type-strain genomes for metagenomic binning, comparative biology and taxonomic classification.</title>
        <authorList>
            <person name="Goeker M."/>
        </authorList>
    </citation>
    <scope>NUCLEOTIDE SEQUENCE</scope>
    <source>
        <strain evidence="1">DSM 21943</strain>
    </source>
</reference>
<dbReference type="InterPro" id="IPR050583">
    <property type="entry name" value="Mycobacterial_A85_antigen"/>
</dbReference>
<dbReference type="PANTHER" id="PTHR48098:SF3">
    <property type="entry name" value="IRON(III) ENTEROBACTIN ESTERASE"/>
    <property type="match status" value="1"/>
</dbReference>
<dbReference type="SUPFAM" id="SSF53474">
    <property type="entry name" value="alpha/beta-Hydrolases"/>
    <property type="match status" value="1"/>
</dbReference>
<sequence length="242" mass="27898">MTKMEGSLSELIIESTYLNQSITLSVYKPANYTPLKSYRLLICQDGQDFFRLGRIPRQADKLIEDIEIEELIIVGVPYPSVSTRRKWYHPDGEQAASYRRFLACELLPFLDEQLATEPLAEARILAGDSLAATISFLTALEYPSLFKNIVMYSPYVNETVLKSVKNYSKNETLTLYHIIGENETEVTTTTGSKEDFLSPNRELNKEIQKHNFTYSYDEFAGDHTWTYWQKEIPRTLKTLLPL</sequence>
<protein>
    <submittedName>
        <fullName evidence="1">Enterochelin esterase family protein</fullName>
    </submittedName>
</protein>
<dbReference type="Proteomes" id="UP001179280">
    <property type="component" value="Unassembled WGS sequence"/>
</dbReference>
<name>A0ABS2SSE7_9BACI</name>
<proteinExistence type="predicted"/>
<dbReference type="PANTHER" id="PTHR48098">
    <property type="entry name" value="ENTEROCHELIN ESTERASE-RELATED"/>
    <property type="match status" value="1"/>
</dbReference>
<evidence type="ECO:0000313" key="1">
    <source>
        <dbReference type="EMBL" id="MBM7838160.1"/>
    </source>
</evidence>
<dbReference type="EMBL" id="JAFBCV010000003">
    <property type="protein sequence ID" value="MBM7838160.1"/>
    <property type="molecule type" value="Genomic_DNA"/>
</dbReference>
<organism evidence="1 2">
    <name type="scientific">Shouchella xiaoxiensis</name>
    <dbReference type="NCBI Taxonomy" id="766895"/>
    <lineage>
        <taxon>Bacteria</taxon>
        <taxon>Bacillati</taxon>
        <taxon>Bacillota</taxon>
        <taxon>Bacilli</taxon>
        <taxon>Bacillales</taxon>
        <taxon>Bacillaceae</taxon>
        <taxon>Shouchella</taxon>
    </lineage>
</organism>
<evidence type="ECO:0000313" key="2">
    <source>
        <dbReference type="Proteomes" id="UP001179280"/>
    </source>
</evidence>